<dbReference type="InterPro" id="IPR003877">
    <property type="entry name" value="SPRY_dom"/>
</dbReference>
<dbReference type="GO" id="GO:0003723">
    <property type="term" value="F:RNA binding"/>
    <property type="evidence" value="ECO:0007669"/>
    <property type="project" value="TreeGrafter"/>
</dbReference>
<sequence>MKRCRSPALAGWDPSTKDAEVEVEQDPLTGGCYKVACASTARAWIGLRGRPGVVTGQYCFEVKVGEGLLRVGWSSSTAALALGTDAQGFGFGGTGKKSHRNKFADYGIAFEVGDVVSCCLDRDQRQISFGVNGIWYGKAFDIPKAWDGVALFPAVCAREAFRATGYFGCPDHPKVPYGCDFWPLGAAYPEDVVESGGPVPEPSLDLEESAERRGARSGRFAKMARVDQDLTVLSTHKPVLDTTGSGTLIGRCRALERGYLRDAAKLRDPQQIRPMPVLREALRHCLSAGRAWSWEAEMLRAIRQDITVQHLDVDFMEEVCEVSCLRALANGDWAVFASCSSTLKQRPRAPLAGAVGSASSPGFRFDGDASRGHRLELRACHSRGCQRGFVDSSIEACSSESDR</sequence>
<dbReference type="Gene3D" id="1.25.40.990">
    <property type="match status" value="1"/>
</dbReference>
<feature type="domain" description="B30.2/SPRY" evidence="2">
    <location>
        <begin position="1"/>
        <end position="174"/>
    </location>
</feature>
<dbReference type="Proteomes" id="UP000604046">
    <property type="component" value="Unassembled WGS sequence"/>
</dbReference>
<dbReference type="InterPro" id="IPR043136">
    <property type="entry name" value="B30.2/SPRY_sf"/>
</dbReference>
<comment type="caution">
    <text evidence="3">The sequence shown here is derived from an EMBL/GenBank/DDBJ whole genome shotgun (WGS) entry which is preliminary data.</text>
</comment>
<dbReference type="InterPro" id="IPR013320">
    <property type="entry name" value="ConA-like_dom_sf"/>
</dbReference>
<dbReference type="PROSITE" id="PS50188">
    <property type="entry name" value="B302_SPRY"/>
    <property type="match status" value="1"/>
</dbReference>
<protein>
    <submittedName>
        <fullName evidence="3">Hnrnpul1 protein</fullName>
    </submittedName>
</protein>
<dbReference type="OrthoDB" id="441057at2759"/>
<evidence type="ECO:0000256" key="1">
    <source>
        <dbReference type="SAM" id="MobiDB-lite"/>
    </source>
</evidence>
<proteinExistence type="predicted"/>
<evidence type="ECO:0000313" key="3">
    <source>
        <dbReference type="EMBL" id="CAE7238704.1"/>
    </source>
</evidence>
<evidence type="ECO:0000259" key="2">
    <source>
        <dbReference type="PROSITE" id="PS50188"/>
    </source>
</evidence>
<dbReference type="InterPro" id="IPR001870">
    <property type="entry name" value="B30.2/SPRY"/>
</dbReference>
<organism evidence="3 4">
    <name type="scientific">Symbiodinium natans</name>
    <dbReference type="NCBI Taxonomy" id="878477"/>
    <lineage>
        <taxon>Eukaryota</taxon>
        <taxon>Sar</taxon>
        <taxon>Alveolata</taxon>
        <taxon>Dinophyceae</taxon>
        <taxon>Suessiales</taxon>
        <taxon>Symbiodiniaceae</taxon>
        <taxon>Symbiodinium</taxon>
    </lineage>
</organism>
<reference evidence="3" key="1">
    <citation type="submission" date="2021-02" db="EMBL/GenBank/DDBJ databases">
        <authorList>
            <person name="Dougan E. K."/>
            <person name="Rhodes N."/>
            <person name="Thang M."/>
            <person name="Chan C."/>
        </authorList>
    </citation>
    <scope>NUCLEOTIDE SEQUENCE</scope>
</reference>
<dbReference type="GO" id="GO:0000380">
    <property type="term" value="P:alternative mRNA splicing, via spliceosome"/>
    <property type="evidence" value="ECO:0007669"/>
    <property type="project" value="TreeGrafter"/>
</dbReference>
<dbReference type="PANTHER" id="PTHR12381">
    <property type="entry name" value="HETEROGENEOUS NUCLEAR RIBONUCLEOPROTEIN U FAMILY MEMBER"/>
    <property type="match status" value="1"/>
</dbReference>
<evidence type="ECO:0000313" key="4">
    <source>
        <dbReference type="Proteomes" id="UP000604046"/>
    </source>
</evidence>
<dbReference type="AlphaFoldDB" id="A0A812L1Y8"/>
<accession>A0A812L1Y8</accession>
<name>A0A812L1Y8_9DINO</name>
<feature type="region of interest" description="Disordered" evidence="1">
    <location>
        <begin position="195"/>
        <end position="216"/>
    </location>
</feature>
<dbReference type="EMBL" id="CAJNDS010000876">
    <property type="protein sequence ID" value="CAE7238704.1"/>
    <property type="molecule type" value="Genomic_DNA"/>
</dbReference>
<dbReference type="PANTHER" id="PTHR12381:SF56">
    <property type="entry name" value="B30.2_SPRY DOMAIN-CONTAINING PROTEIN-RELATED"/>
    <property type="match status" value="1"/>
</dbReference>
<dbReference type="Gene3D" id="2.60.120.920">
    <property type="match status" value="1"/>
</dbReference>
<dbReference type="SMART" id="SM00449">
    <property type="entry name" value="SPRY"/>
    <property type="match status" value="1"/>
</dbReference>
<dbReference type="Pfam" id="PF00622">
    <property type="entry name" value="SPRY"/>
    <property type="match status" value="1"/>
</dbReference>
<gene>
    <name evidence="3" type="primary">Hnrnpul1</name>
    <name evidence="3" type="ORF">SNAT2548_LOCUS10515</name>
</gene>
<keyword evidence="4" id="KW-1185">Reference proteome</keyword>
<dbReference type="SUPFAM" id="SSF49899">
    <property type="entry name" value="Concanavalin A-like lectins/glucanases"/>
    <property type="match status" value="1"/>
</dbReference>
<dbReference type="GO" id="GO:0005634">
    <property type="term" value="C:nucleus"/>
    <property type="evidence" value="ECO:0007669"/>
    <property type="project" value="TreeGrafter"/>
</dbReference>